<feature type="chain" id="PRO_5006390393" description="Lipoprotein" evidence="2">
    <location>
        <begin position="27"/>
        <end position="288"/>
    </location>
</feature>
<feature type="region of interest" description="Disordered" evidence="1">
    <location>
        <begin position="113"/>
        <end position="150"/>
    </location>
</feature>
<evidence type="ECO:0000313" key="3">
    <source>
        <dbReference type="EMBL" id="KRG41116.1"/>
    </source>
</evidence>
<keyword evidence="2" id="KW-0732">Signal</keyword>
<evidence type="ECO:0008006" key="5">
    <source>
        <dbReference type="Google" id="ProtNLM"/>
    </source>
</evidence>
<accession>A0A0R0A7X1</accession>
<organism evidence="3 4">
    <name type="scientific">Stenotrophomonas panacihumi</name>
    <dbReference type="NCBI Taxonomy" id="676599"/>
    <lineage>
        <taxon>Bacteria</taxon>
        <taxon>Pseudomonadati</taxon>
        <taxon>Pseudomonadota</taxon>
        <taxon>Gammaproteobacteria</taxon>
        <taxon>Lysobacterales</taxon>
        <taxon>Lysobacteraceae</taxon>
        <taxon>Stenotrophomonas</taxon>
    </lineage>
</organism>
<sequence length="288" mass="29228">MNKPNPLLLALGAAMLQPAIHACAQASEEAPAAPGQGISEISDDELSTMRGRYTVGDNTVAWFGVSMISTWQTATGQILESTMKVAMDFSQGNNTPKVTFTPTVNITRADAPDPTPAATAVASVAPAPTAPQTSSVAQTSGEPQRSVDASGLQNVSGLVQSVQVAGDANAATNNTQLTVREGTAPQTPAVSAPAGTTSVTDGAATASASYANGTAGVLLLIAGQGEVQQWIRNGSVGQSIQLTGDAQQISNRLQLDLVRQSVSNNLPLNQNVAQAITLARGIGPGTGQ</sequence>
<gene>
    <name evidence="3" type="ORF">ARC20_11855</name>
</gene>
<evidence type="ECO:0000256" key="2">
    <source>
        <dbReference type="SAM" id="SignalP"/>
    </source>
</evidence>
<feature type="signal peptide" evidence="2">
    <location>
        <begin position="1"/>
        <end position="26"/>
    </location>
</feature>
<evidence type="ECO:0000256" key="1">
    <source>
        <dbReference type="SAM" id="MobiDB-lite"/>
    </source>
</evidence>
<dbReference type="STRING" id="676599.ARC20_11855"/>
<dbReference type="Proteomes" id="UP000051802">
    <property type="component" value="Unassembled WGS sequence"/>
</dbReference>
<dbReference type="AlphaFoldDB" id="A0A0R0A7X1"/>
<dbReference type="EMBL" id="LLXU01000091">
    <property type="protein sequence ID" value="KRG41116.1"/>
    <property type="molecule type" value="Genomic_DNA"/>
</dbReference>
<evidence type="ECO:0000313" key="4">
    <source>
        <dbReference type="Proteomes" id="UP000051802"/>
    </source>
</evidence>
<name>A0A0R0A7X1_9GAMM</name>
<protein>
    <recommendedName>
        <fullName evidence="5">Lipoprotein</fullName>
    </recommendedName>
</protein>
<proteinExistence type="predicted"/>
<feature type="compositionally biased region" description="Low complexity" evidence="1">
    <location>
        <begin position="116"/>
        <end position="137"/>
    </location>
</feature>
<keyword evidence="4" id="KW-1185">Reference proteome</keyword>
<reference evidence="3 4" key="1">
    <citation type="submission" date="2015-10" db="EMBL/GenBank/DDBJ databases">
        <title>Genome sequencing and analysis of members of genus Stenotrophomonas.</title>
        <authorList>
            <person name="Patil P.P."/>
            <person name="Midha S."/>
            <person name="Patil P.B."/>
        </authorList>
    </citation>
    <scope>NUCLEOTIDE SEQUENCE [LARGE SCALE GENOMIC DNA]</scope>
    <source>
        <strain evidence="3 4">JCM 16536</strain>
    </source>
</reference>
<comment type="caution">
    <text evidence="3">The sequence shown here is derived from an EMBL/GenBank/DDBJ whole genome shotgun (WGS) entry which is preliminary data.</text>
</comment>